<organism evidence="1 2">
    <name type="scientific">Tetranychus urticae</name>
    <name type="common">Two-spotted spider mite</name>
    <dbReference type="NCBI Taxonomy" id="32264"/>
    <lineage>
        <taxon>Eukaryota</taxon>
        <taxon>Metazoa</taxon>
        <taxon>Ecdysozoa</taxon>
        <taxon>Arthropoda</taxon>
        <taxon>Chelicerata</taxon>
        <taxon>Arachnida</taxon>
        <taxon>Acari</taxon>
        <taxon>Acariformes</taxon>
        <taxon>Trombidiformes</taxon>
        <taxon>Prostigmata</taxon>
        <taxon>Eleutherengona</taxon>
        <taxon>Raphignathae</taxon>
        <taxon>Tetranychoidea</taxon>
        <taxon>Tetranychidae</taxon>
        <taxon>Tetranychus</taxon>
    </lineage>
</organism>
<keyword evidence="2" id="KW-1185">Reference proteome</keyword>
<protein>
    <submittedName>
        <fullName evidence="1">Uncharacterized protein</fullName>
    </submittedName>
</protein>
<dbReference type="Proteomes" id="UP000015104">
    <property type="component" value="Unassembled WGS sequence"/>
</dbReference>
<accession>T1KHE1</accession>
<dbReference type="EnsemblMetazoa" id="tetur11g04060.1">
    <property type="protein sequence ID" value="tetur11g04060.1"/>
    <property type="gene ID" value="tetur11g04060"/>
</dbReference>
<evidence type="ECO:0000313" key="1">
    <source>
        <dbReference type="EnsemblMetazoa" id="tetur11g04060.1"/>
    </source>
</evidence>
<sequence>MGLAGKLWYLPKCIHENYGHLIRANIRYTKSTLYNMANSFFHQEYMCY</sequence>
<name>T1KHE1_TETUR</name>
<proteinExistence type="predicted"/>
<dbReference type="AlphaFoldDB" id="T1KHE1"/>
<evidence type="ECO:0000313" key="2">
    <source>
        <dbReference type="Proteomes" id="UP000015104"/>
    </source>
</evidence>
<reference evidence="2" key="1">
    <citation type="submission" date="2011-08" db="EMBL/GenBank/DDBJ databases">
        <authorList>
            <person name="Rombauts S."/>
        </authorList>
    </citation>
    <scope>NUCLEOTIDE SEQUENCE</scope>
    <source>
        <strain evidence="2">London</strain>
    </source>
</reference>
<dbReference type="EMBL" id="CAEY01000075">
    <property type="status" value="NOT_ANNOTATED_CDS"/>
    <property type="molecule type" value="Genomic_DNA"/>
</dbReference>
<reference evidence="1" key="2">
    <citation type="submission" date="2015-06" db="UniProtKB">
        <authorList>
            <consortium name="EnsemblMetazoa"/>
        </authorList>
    </citation>
    <scope>IDENTIFICATION</scope>
</reference>
<dbReference type="HOGENOM" id="CLU_3160591_0_0_1"/>